<evidence type="ECO:0000313" key="1">
    <source>
        <dbReference type="EMBL" id="QBQ54419.1"/>
    </source>
</evidence>
<dbReference type="OrthoDB" id="5762865at2"/>
<dbReference type="EMBL" id="CP038033">
    <property type="protein sequence ID" value="QBQ54419.1"/>
    <property type="molecule type" value="Genomic_DNA"/>
</dbReference>
<name>A0A4P7BYT9_9GAMM</name>
<dbReference type="Proteomes" id="UP000294325">
    <property type="component" value="Chromosome"/>
</dbReference>
<sequence>MRTSSPLYLQIKFPQIQRLAGKLGAEIGFEDEAGVKPQTRSRRTWGLIGQPLVPRAVKHMIGYFDALSLPRLDPRVNI</sequence>
<dbReference type="AlphaFoldDB" id="A0A4P7BYT9"/>
<keyword evidence="2" id="KW-1185">Reference proteome</keyword>
<organism evidence="1 2">
    <name type="scientific">Nitrosococcus wardiae</name>
    <dbReference type="NCBI Taxonomy" id="1814290"/>
    <lineage>
        <taxon>Bacteria</taxon>
        <taxon>Pseudomonadati</taxon>
        <taxon>Pseudomonadota</taxon>
        <taxon>Gammaproteobacteria</taxon>
        <taxon>Chromatiales</taxon>
        <taxon>Chromatiaceae</taxon>
        <taxon>Nitrosococcus</taxon>
    </lineage>
</organism>
<gene>
    <name evidence="1" type="ORF">E3U44_07785</name>
</gene>
<accession>A0A4P7BYT9</accession>
<proteinExistence type="predicted"/>
<protein>
    <submittedName>
        <fullName evidence="1">Uncharacterized protein</fullName>
    </submittedName>
</protein>
<evidence type="ECO:0000313" key="2">
    <source>
        <dbReference type="Proteomes" id="UP000294325"/>
    </source>
</evidence>
<dbReference type="RefSeq" id="WP_134357619.1">
    <property type="nucleotide sequence ID" value="NZ_CP038033.1"/>
</dbReference>
<reference evidence="1 2" key="1">
    <citation type="submission" date="2019-03" db="EMBL/GenBank/DDBJ databases">
        <title>The genome sequence of Nitrosococcus wardiae strain D1FHST reveals the archetypal metabolic capacity of ammonia-oxidizing Gammaproteobacteria.</title>
        <authorList>
            <person name="Wang L."/>
            <person name="Lim C.K."/>
            <person name="Hanson T.E."/>
            <person name="Dang H."/>
            <person name="Klotz M.G."/>
        </authorList>
    </citation>
    <scope>NUCLEOTIDE SEQUENCE [LARGE SCALE GENOMIC DNA]</scope>
    <source>
        <strain evidence="1 2">D1FHS</strain>
    </source>
</reference>
<dbReference type="KEGG" id="nwr:E3U44_07785"/>